<dbReference type="KEGG" id="vg:13405231"/>
<keyword evidence="2" id="KW-1185">Reference proteome</keyword>
<name>I6NSS6_9CAUD</name>
<evidence type="ECO:0000313" key="2">
    <source>
        <dbReference type="Proteomes" id="UP000009012"/>
    </source>
</evidence>
<dbReference type="GeneID" id="13405231"/>
<protein>
    <submittedName>
        <fullName evidence="1">Tail protein</fullName>
    </submittedName>
</protein>
<sequence>MGLKNLRLPTLRVEVPGGEEEQFFAVRGVNLVDIRALLVKHSSEMARLFDVFANGGEVKLDPESIAAAASSVAGLINQAPALVADLIAMASGEEDAFEQALALPFPVQVDALTKIGKLTFASEDSAKKVPSDRQQPDRVVQGEPERLTLEQWVWGIRRQVSLLIAEGHADAPHYPIGMVWDESRLVVDRINRSHATQAVLTQQAVSSILSKEGAKEFKKIITGLNGNG</sequence>
<dbReference type="InterPro" id="IPR057378">
    <property type="entry name" value="Pre_tape_measure"/>
</dbReference>
<reference evidence="1 2" key="1">
    <citation type="journal article" date="2012" name="BMC Genomics">
        <title>Comparative analysis of two phenotypically-similar but genomically-distinct Burkholderia cenocepacia-specific bacteriophages.</title>
        <authorList>
            <person name="Lynch K.H."/>
            <person name="Stothard P."/>
            <person name="Dennis J.J."/>
        </authorList>
    </citation>
    <scope>NUCLEOTIDE SEQUENCE [LARGE SCALE GENOMIC DNA]</scope>
</reference>
<dbReference type="Pfam" id="PF23789">
    <property type="entry name" value="Pre_tape_measure"/>
    <property type="match status" value="1"/>
</dbReference>
<gene>
    <name evidence="1" type="ORF">AH2_00055</name>
</gene>
<dbReference type="Proteomes" id="UP000009012">
    <property type="component" value="Segment"/>
</dbReference>
<accession>I6NSS6</accession>
<dbReference type="OrthoDB" id="13094at10239"/>
<dbReference type="EMBL" id="JN564907">
    <property type="protein sequence ID" value="AEY69566.1"/>
    <property type="molecule type" value="Genomic_DNA"/>
</dbReference>
<evidence type="ECO:0000313" key="1">
    <source>
        <dbReference type="EMBL" id="AEY69566.1"/>
    </source>
</evidence>
<organism evidence="1 2">
    <name type="scientific">Burkholderia phage vB_BceS_AH2</name>
    <dbReference type="NCBI Taxonomy" id="1133022"/>
    <lineage>
        <taxon>Viruses</taxon>
        <taxon>Duplodnaviria</taxon>
        <taxon>Heunggongvirae</taxon>
        <taxon>Uroviricota</taxon>
        <taxon>Caudoviricetes</taxon>
        <taxon>Casjensviridae</taxon>
        <taxon>Ahduovirus</taxon>
        <taxon>Ahduovirus AH2</taxon>
        <taxon>Burkholderia virus AH2</taxon>
    </lineage>
</organism>
<proteinExistence type="predicted"/>
<dbReference type="RefSeq" id="YP_006561139.1">
    <property type="nucleotide sequence ID" value="NC_018283.1"/>
</dbReference>